<name>A0A562ZVN8_9BURK</name>
<gene>
    <name evidence="1" type="ORF">FN976_03665</name>
</gene>
<dbReference type="EMBL" id="VOBQ01000003">
    <property type="protein sequence ID" value="TWO72640.1"/>
    <property type="molecule type" value="Genomic_DNA"/>
</dbReference>
<protein>
    <submittedName>
        <fullName evidence="1">DUF3445 domain-containing protein</fullName>
    </submittedName>
</protein>
<dbReference type="Proteomes" id="UP000318199">
    <property type="component" value="Unassembled WGS sequence"/>
</dbReference>
<comment type="caution">
    <text evidence="1">The sequence shown here is derived from an EMBL/GenBank/DDBJ whole genome shotgun (WGS) entry which is preliminary data.</text>
</comment>
<sequence length="271" mass="29390">MPSTPSLPFDFGQIAVPFRMQPGLRRLGAGARHLTALDAGSPMWREKKRVFDAGASRLAVPGFDEGPIVDAILARGRTEGLATADEGPPELAFEQDFALLDGTNTTLPWLCVCVPSHWAPEDKLGQAFAAVHAPVADNPALLAAAGQLVQLVTGGGEWERFVWTISPSGRFDQHPGRHARPEWPAENDPSRFAAQCFFRAERQTFFPLGDGSRRAVFTIRVMLQPLAAVVDTPAKALQLHGALASMSDAVLAYKNLATARAPLLRWLAERH</sequence>
<evidence type="ECO:0000313" key="1">
    <source>
        <dbReference type="EMBL" id="TWO72640.1"/>
    </source>
</evidence>
<proteinExistence type="predicted"/>
<organism evidence="1 2">
    <name type="scientific">Caenimonas sedimenti</name>
    <dbReference type="NCBI Taxonomy" id="2596921"/>
    <lineage>
        <taxon>Bacteria</taxon>
        <taxon>Pseudomonadati</taxon>
        <taxon>Pseudomonadota</taxon>
        <taxon>Betaproteobacteria</taxon>
        <taxon>Burkholderiales</taxon>
        <taxon>Comamonadaceae</taxon>
        <taxon>Caenimonas</taxon>
    </lineage>
</organism>
<evidence type="ECO:0000313" key="2">
    <source>
        <dbReference type="Proteomes" id="UP000318199"/>
    </source>
</evidence>
<accession>A0A562ZVN8</accession>
<keyword evidence="2" id="KW-1185">Reference proteome</keyword>
<dbReference type="RefSeq" id="WP_145891096.1">
    <property type="nucleotide sequence ID" value="NZ_VOBQ01000003.1"/>
</dbReference>
<dbReference type="AlphaFoldDB" id="A0A562ZVN8"/>
<reference evidence="1 2" key="1">
    <citation type="submission" date="2019-07" db="EMBL/GenBank/DDBJ databases">
        <title>Caenimonas sedimenti sp. nov., isolated from activated sludge.</title>
        <authorList>
            <person name="Xu J."/>
        </authorList>
    </citation>
    <scope>NUCLEOTIDE SEQUENCE [LARGE SCALE GENOMIC DNA]</scope>
    <source>
        <strain evidence="1 2">HX-9-20</strain>
    </source>
</reference>
<dbReference type="OrthoDB" id="5242510at2"/>
<dbReference type="InterPro" id="IPR021848">
    <property type="entry name" value="HODM_asu-like"/>
</dbReference>
<dbReference type="Pfam" id="PF11927">
    <property type="entry name" value="HODM_asu-like"/>
    <property type="match status" value="1"/>
</dbReference>